<dbReference type="GO" id="GO:0006935">
    <property type="term" value="P:chemotaxis"/>
    <property type="evidence" value="ECO:0007669"/>
    <property type="project" value="UniProtKB-UniRule"/>
</dbReference>
<dbReference type="InterPro" id="IPR011247">
    <property type="entry name" value="Chemotax_prot-Glu_Me-esterase"/>
</dbReference>
<dbReference type="GO" id="GO:0000156">
    <property type="term" value="F:phosphorelay response regulator activity"/>
    <property type="evidence" value="ECO:0007669"/>
    <property type="project" value="InterPro"/>
</dbReference>
<dbReference type="EMBL" id="QTJR01000005">
    <property type="protein sequence ID" value="RDY67463.1"/>
    <property type="molecule type" value="Genomic_DNA"/>
</dbReference>
<evidence type="ECO:0000313" key="7">
    <source>
        <dbReference type="EMBL" id="RDY67463.1"/>
    </source>
</evidence>
<dbReference type="PANTHER" id="PTHR42872">
    <property type="entry name" value="PROTEIN-GLUTAMATE METHYLESTERASE/PROTEIN-GLUTAMINE GLUTAMINASE"/>
    <property type="match status" value="1"/>
</dbReference>
<dbReference type="PANTHER" id="PTHR42872:SF6">
    <property type="entry name" value="PROTEIN-GLUTAMATE METHYLESTERASE_PROTEIN-GLUTAMINE GLUTAMINASE"/>
    <property type="match status" value="1"/>
</dbReference>
<feature type="region of interest" description="Disordered" evidence="5">
    <location>
        <begin position="1"/>
        <end position="21"/>
    </location>
</feature>
<feature type="active site" evidence="4">
    <location>
        <position position="172"/>
    </location>
</feature>
<sequence length="364" mass="39514">MSPLHSSHARSDAPPRECPLSKPHVRNAILEPRTRVPALNAPAPIHRDLIVIGASAGALRVLLQLAAELPEGFPPVLVVQHIGRHLSVLPELLGSAGPHRAFHPVSGQKITNGTFLIAPPDHHMLVSDGEIVLTMGPKENFARPAIDPLFRSAAIAYGPRTIGVVLSGRLDDGTAGLQAIKAAGGLTVVQEPDDAKEPEMPRSALACIDVDRVTTGAMLAEVLQELVRVPITGHDDVPRAIRAEHALTLDRSDAMERIDDIGTRSDLACPECGGVLWQVNGSRPCRFRCHTGHAFSLTTLDDCQASQADVALWAALRALHERHRVLLMMLELHDADDPAVATWRLEEERVRHRIEVLRNMADDE</sequence>
<dbReference type="EC" id="3.1.1.61" evidence="2"/>
<evidence type="ECO:0000313" key="8">
    <source>
        <dbReference type="Proteomes" id="UP000256829"/>
    </source>
</evidence>
<evidence type="ECO:0000256" key="4">
    <source>
        <dbReference type="PROSITE-ProRule" id="PRU00050"/>
    </source>
</evidence>
<keyword evidence="8" id="KW-1185">Reference proteome</keyword>
<dbReference type="CDD" id="cd16433">
    <property type="entry name" value="CheB"/>
    <property type="match status" value="1"/>
</dbReference>
<dbReference type="GO" id="GO:0005737">
    <property type="term" value="C:cytoplasm"/>
    <property type="evidence" value="ECO:0007669"/>
    <property type="project" value="InterPro"/>
</dbReference>
<protein>
    <recommendedName>
        <fullName evidence="2">protein-glutamate methylesterase</fullName>
        <ecNumber evidence="2">3.1.1.61</ecNumber>
    </recommendedName>
</protein>
<dbReference type="SUPFAM" id="SSF52738">
    <property type="entry name" value="Methylesterase CheB, C-terminal domain"/>
    <property type="match status" value="1"/>
</dbReference>
<dbReference type="GO" id="GO:0008984">
    <property type="term" value="F:protein-glutamate methylesterase activity"/>
    <property type="evidence" value="ECO:0007669"/>
    <property type="project" value="UniProtKB-EC"/>
</dbReference>
<reference evidence="7 8" key="1">
    <citation type="submission" date="2018-08" db="EMBL/GenBank/DDBJ databases">
        <title>Lysobacter soli KCTC 22011, whole genome shotgun sequence.</title>
        <authorList>
            <person name="Zhang X."/>
            <person name="Feng G."/>
            <person name="Zhu H."/>
        </authorList>
    </citation>
    <scope>NUCLEOTIDE SEQUENCE [LARGE SCALE GENOMIC DNA]</scope>
    <source>
        <strain evidence="7 8">KCTC 22011</strain>
    </source>
</reference>
<organism evidence="7 8">
    <name type="scientific">Lysobacter soli</name>
    <dbReference type="NCBI Taxonomy" id="453783"/>
    <lineage>
        <taxon>Bacteria</taxon>
        <taxon>Pseudomonadati</taxon>
        <taxon>Pseudomonadota</taxon>
        <taxon>Gammaproteobacteria</taxon>
        <taxon>Lysobacterales</taxon>
        <taxon>Lysobacteraceae</taxon>
        <taxon>Lysobacter</taxon>
    </lineage>
</organism>
<evidence type="ECO:0000259" key="6">
    <source>
        <dbReference type="PROSITE" id="PS50122"/>
    </source>
</evidence>
<evidence type="ECO:0000256" key="1">
    <source>
        <dbReference type="ARBA" id="ARBA00022801"/>
    </source>
</evidence>
<feature type="active site" evidence="4">
    <location>
        <position position="81"/>
    </location>
</feature>
<feature type="domain" description="CheB-type methylesterase" evidence="6">
    <location>
        <begin position="42"/>
        <end position="230"/>
    </location>
</feature>
<proteinExistence type="predicted"/>
<dbReference type="PIRSF" id="PIRSF036461">
    <property type="entry name" value="Chmtx_methlestr"/>
    <property type="match status" value="1"/>
</dbReference>
<comment type="caution">
    <text evidence="7">The sequence shown here is derived from an EMBL/GenBank/DDBJ whole genome shotgun (WGS) entry which is preliminary data.</text>
</comment>
<accession>A0A3D8VDI4</accession>
<dbReference type="InterPro" id="IPR035909">
    <property type="entry name" value="CheB_C"/>
</dbReference>
<evidence type="ECO:0000256" key="5">
    <source>
        <dbReference type="SAM" id="MobiDB-lite"/>
    </source>
</evidence>
<evidence type="ECO:0000256" key="3">
    <source>
        <dbReference type="ARBA" id="ARBA00048267"/>
    </source>
</evidence>
<feature type="active site" evidence="4">
    <location>
        <position position="55"/>
    </location>
</feature>
<name>A0A3D8VDI4_9GAMM</name>
<keyword evidence="1 4" id="KW-0378">Hydrolase</keyword>
<dbReference type="Pfam" id="PF01339">
    <property type="entry name" value="CheB_methylest"/>
    <property type="match status" value="1"/>
</dbReference>
<dbReference type="Proteomes" id="UP000256829">
    <property type="component" value="Unassembled WGS sequence"/>
</dbReference>
<gene>
    <name evidence="7" type="ORF">DX912_09325</name>
</gene>
<keyword evidence="4" id="KW-0145">Chemotaxis</keyword>
<comment type="catalytic activity">
    <reaction evidence="3">
        <text>[protein]-L-glutamate 5-O-methyl ester + H2O = L-glutamyl-[protein] + methanol + H(+)</text>
        <dbReference type="Rhea" id="RHEA:23236"/>
        <dbReference type="Rhea" id="RHEA-COMP:10208"/>
        <dbReference type="Rhea" id="RHEA-COMP:10311"/>
        <dbReference type="ChEBI" id="CHEBI:15377"/>
        <dbReference type="ChEBI" id="CHEBI:15378"/>
        <dbReference type="ChEBI" id="CHEBI:17790"/>
        <dbReference type="ChEBI" id="CHEBI:29973"/>
        <dbReference type="ChEBI" id="CHEBI:82795"/>
        <dbReference type="EC" id="3.1.1.61"/>
    </reaction>
</comment>
<dbReference type="PROSITE" id="PS50122">
    <property type="entry name" value="CHEB"/>
    <property type="match status" value="1"/>
</dbReference>
<dbReference type="AlphaFoldDB" id="A0A3D8VDI4"/>
<dbReference type="InterPro" id="IPR000673">
    <property type="entry name" value="Sig_transdc_resp-reg_Me-estase"/>
</dbReference>
<evidence type="ECO:0000256" key="2">
    <source>
        <dbReference type="ARBA" id="ARBA00039140"/>
    </source>
</evidence>
<dbReference type="Gene3D" id="3.40.50.180">
    <property type="entry name" value="Methylesterase CheB, C-terminal domain"/>
    <property type="match status" value="1"/>
</dbReference>